<feature type="region of interest" description="Disordered" evidence="1">
    <location>
        <begin position="340"/>
        <end position="360"/>
    </location>
</feature>
<accession>A0A369K2R4</accession>
<sequence length="360" mass="40608">MAPPPTRRVHHPAFQQPEYPSSRHVQCYVSPTNSSRSDNAGIRRRDLIPLKLHSNRIQIPFSSAFDSLPTFNHSRVTAAPSTTYPHTLATTTRHRAHAAPLQTTRSSQHASIHANYIRQRLRTHPPTSLRARNPCTQHPGAHDFVTTPIPIWEGRQTNARGMEGTTGSEVRSGIAHMSDRGASHRSTDTPAQNDILIRWERLAAPRGAQNLSYLTRKGKGRIHTIAALRTAPQHQPVPPWKNENFMVREEVLPLPAGGRTSDYLRWKKQDLEDSPLDKRSRPPQYERTPPLDDDERFMGLGEVMPGQDLWIFKQGKEYLEDAMERERANAALLTEAHHRTAGVPGTEEQNPHLSLYTTLG</sequence>
<dbReference type="Proteomes" id="UP000076154">
    <property type="component" value="Unassembled WGS sequence"/>
</dbReference>
<evidence type="ECO:0000313" key="2">
    <source>
        <dbReference type="EMBL" id="RDB26915.1"/>
    </source>
</evidence>
<dbReference type="EMBL" id="LUEZ02000021">
    <property type="protein sequence ID" value="RDB26915.1"/>
    <property type="molecule type" value="Genomic_DNA"/>
</dbReference>
<feature type="region of interest" description="Disordered" evidence="1">
    <location>
        <begin position="1"/>
        <end position="23"/>
    </location>
</feature>
<evidence type="ECO:0000256" key="1">
    <source>
        <dbReference type="SAM" id="MobiDB-lite"/>
    </source>
</evidence>
<dbReference type="InParanoid" id="A0A369K2R4"/>
<evidence type="ECO:0000313" key="3">
    <source>
        <dbReference type="Proteomes" id="UP000076154"/>
    </source>
</evidence>
<keyword evidence="3" id="KW-1185">Reference proteome</keyword>
<proteinExistence type="predicted"/>
<feature type="region of interest" description="Disordered" evidence="1">
    <location>
        <begin position="126"/>
        <end position="146"/>
    </location>
</feature>
<feature type="region of interest" description="Disordered" evidence="1">
    <location>
        <begin position="272"/>
        <end position="294"/>
    </location>
</feature>
<name>A0A369K2R4_HYPMA</name>
<dbReference type="AlphaFoldDB" id="A0A369K2R4"/>
<protein>
    <submittedName>
        <fullName evidence="2">Uncharacterized protein</fullName>
    </submittedName>
</protein>
<reference evidence="2" key="1">
    <citation type="submission" date="2018-04" db="EMBL/GenBank/DDBJ databases">
        <title>Whole genome sequencing of Hypsizygus marmoreus.</title>
        <authorList>
            <person name="Choi I.-G."/>
            <person name="Min B."/>
            <person name="Kim J.-G."/>
            <person name="Kim S."/>
            <person name="Oh Y.-L."/>
            <person name="Kong W.-S."/>
            <person name="Park H."/>
            <person name="Jeong J."/>
            <person name="Song E.-S."/>
        </authorList>
    </citation>
    <scope>NUCLEOTIDE SEQUENCE [LARGE SCALE GENOMIC DNA]</scope>
    <source>
        <strain evidence="2">51987-8</strain>
    </source>
</reference>
<organism evidence="2 3">
    <name type="scientific">Hypsizygus marmoreus</name>
    <name type="common">White beech mushroom</name>
    <name type="synonym">Agaricus marmoreus</name>
    <dbReference type="NCBI Taxonomy" id="39966"/>
    <lineage>
        <taxon>Eukaryota</taxon>
        <taxon>Fungi</taxon>
        <taxon>Dikarya</taxon>
        <taxon>Basidiomycota</taxon>
        <taxon>Agaricomycotina</taxon>
        <taxon>Agaricomycetes</taxon>
        <taxon>Agaricomycetidae</taxon>
        <taxon>Agaricales</taxon>
        <taxon>Tricholomatineae</taxon>
        <taxon>Lyophyllaceae</taxon>
        <taxon>Hypsizygus</taxon>
    </lineage>
</organism>
<gene>
    <name evidence="2" type="ORF">Hypma_004956</name>
</gene>
<feature type="compositionally biased region" description="Polar residues" evidence="1">
    <location>
        <begin position="347"/>
        <end position="360"/>
    </location>
</feature>
<comment type="caution">
    <text evidence="2">The sequence shown here is derived from an EMBL/GenBank/DDBJ whole genome shotgun (WGS) entry which is preliminary data.</text>
</comment>